<gene>
    <name evidence="4" type="ORF">SASPL_128928</name>
</gene>
<feature type="transmembrane region" description="Helical" evidence="2">
    <location>
        <begin position="55"/>
        <end position="75"/>
    </location>
</feature>
<comment type="caution">
    <text evidence="4">The sequence shown here is derived from an EMBL/GenBank/DDBJ whole genome shotgun (WGS) entry which is preliminary data.</text>
</comment>
<dbReference type="AlphaFoldDB" id="A0A8X8XDE7"/>
<sequence length="454" mass="51254">MAYGRYQSPSSSILDAFSLNPVPYPVLLILAVVSLFLGFQWYVSYEDVVEATEESMGWVLMAAPLLLLLAVRWMSDREYPGGLIFGSTPFDRRRREIALMCYVINGLFCVILSLIKVVMSSKRTTTDTNGGSTGGGNGPVRNKFRKGDRTRRMWVVREEEILVSSLLELVARGWKSDNGFRAGYLQKIEDDIRKEFPNTDIKGTPHIVSKIGAWKKNYNSLRGILSRSGVGFNLNNNYKIDIDDDQWAQVVAVVPAKIMRNKSWPFWEDWKIIFGKDRACGGGTENIDVAAKLQKTQMTTDSQINENSYHPTFEDFLGNELPSNLSPLAEKQNSSEAQSTQQHHFSEAKTSRQKRKLSTSDDALMEFLGNLHAQTNARLDKISSRIGYEFDVAQAREEVFEKLGCVDGLTLEQRYDLCDILSDKPQRMEVFKGMPVNAKLGYVLRLLAKNRAAV</sequence>
<feature type="transmembrane region" description="Helical" evidence="2">
    <location>
        <begin position="21"/>
        <end position="43"/>
    </location>
</feature>
<feature type="transmembrane region" description="Helical" evidence="2">
    <location>
        <begin position="96"/>
        <end position="119"/>
    </location>
</feature>
<dbReference type="EMBL" id="PNBA02000010">
    <property type="protein sequence ID" value="KAG6410857.1"/>
    <property type="molecule type" value="Genomic_DNA"/>
</dbReference>
<dbReference type="PANTHER" id="PTHR46250:SF15">
    <property type="entry name" value="OS01G0523800 PROTEIN"/>
    <property type="match status" value="1"/>
</dbReference>
<feature type="domain" description="Myb/SANT-like" evidence="3">
    <location>
        <begin position="154"/>
        <end position="249"/>
    </location>
</feature>
<keyword evidence="2" id="KW-1133">Transmembrane helix</keyword>
<evidence type="ECO:0000313" key="5">
    <source>
        <dbReference type="Proteomes" id="UP000298416"/>
    </source>
</evidence>
<feature type="compositionally biased region" description="Polar residues" evidence="1">
    <location>
        <begin position="324"/>
        <end position="343"/>
    </location>
</feature>
<feature type="region of interest" description="Disordered" evidence="1">
    <location>
        <begin position="324"/>
        <end position="356"/>
    </location>
</feature>
<dbReference type="Proteomes" id="UP000298416">
    <property type="component" value="Unassembled WGS sequence"/>
</dbReference>
<dbReference type="Pfam" id="PF12776">
    <property type="entry name" value="Myb_DNA-bind_3"/>
    <property type="match status" value="1"/>
</dbReference>
<keyword evidence="2" id="KW-0812">Transmembrane</keyword>
<evidence type="ECO:0000256" key="2">
    <source>
        <dbReference type="SAM" id="Phobius"/>
    </source>
</evidence>
<keyword evidence="2" id="KW-0472">Membrane</keyword>
<proteinExistence type="predicted"/>
<feature type="region of interest" description="Disordered" evidence="1">
    <location>
        <begin position="124"/>
        <end position="143"/>
    </location>
</feature>
<dbReference type="InterPro" id="IPR024752">
    <property type="entry name" value="Myb/SANT-like_dom"/>
</dbReference>
<keyword evidence="5" id="KW-1185">Reference proteome</keyword>
<reference evidence="4" key="2">
    <citation type="submission" date="2020-08" db="EMBL/GenBank/DDBJ databases">
        <title>Plant Genome Project.</title>
        <authorList>
            <person name="Zhang R.-G."/>
        </authorList>
    </citation>
    <scope>NUCLEOTIDE SEQUENCE</scope>
    <source>
        <strain evidence="4">Huo1</strain>
        <tissue evidence="4">Leaf</tissue>
    </source>
</reference>
<dbReference type="PANTHER" id="PTHR46250">
    <property type="entry name" value="MYB/SANT-LIKE DNA-BINDING DOMAIN PROTEIN-RELATED"/>
    <property type="match status" value="1"/>
</dbReference>
<evidence type="ECO:0000256" key="1">
    <source>
        <dbReference type="SAM" id="MobiDB-lite"/>
    </source>
</evidence>
<reference evidence="4" key="1">
    <citation type="submission" date="2018-01" db="EMBL/GenBank/DDBJ databases">
        <authorList>
            <person name="Mao J.F."/>
        </authorList>
    </citation>
    <scope>NUCLEOTIDE SEQUENCE</scope>
    <source>
        <strain evidence="4">Huo1</strain>
        <tissue evidence="4">Leaf</tissue>
    </source>
</reference>
<organism evidence="4">
    <name type="scientific">Salvia splendens</name>
    <name type="common">Scarlet sage</name>
    <dbReference type="NCBI Taxonomy" id="180675"/>
    <lineage>
        <taxon>Eukaryota</taxon>
        <taxon>Viridiplantae</taxon>
        <taxon>Streptophyta</taxon>
        <taxon>Embryophyta</taxon>
        <taxon>Tracheophyta</taxon>
        <taxon>Spermatophyta</taxon>
        <taxon>Magnoliopsida</taxon>
        <taxon>eudicotyledons</taxon>
        <taxon>Gunneridae</taxon>
        <taxon>Pentapetalae</taxon>
        <taxon>asterids</taxon>
        <taxon>lamiids</taxon>
        <taxon>Lamiales</taxon>
        <taxon>Lamiaceae</taxon>
        <taxon>Nepetoideae</taxon>
        <taxon>Mentheae</taxon>
        <taxon>Salviinae</taxon>
        <taxon>Salvia</taxon>
        <taxon>Salvia subgen. Calosphace</taxon>
        <taxon>core Calosphace</taxon>
    </lineage>
</organism>
<name>A0A8X8XDE7_SALSN</name>
<evidence type="ECO:0000259" key="3">
    <source>
        <dbReference type="Pfam" id="PF12776"/>
    </source>
</evidence>
<accession>A0A8X8XDE7</accession>
<evidence type="ECO:0000313" key="4">
    <source>
        <dbReference type="EMBL" id="KAG6410857.1"/>
    </source>
</evidence>
<protein>
    <recommendedName>
        <fullName evidence="3">Myb/SANT-like domain-containing protein</fullName>
    </recommendedName>
</protein>